<feature type="region of interest" description="Disordered" evidence="1">
    <location>
        <begin position="1"/>
        <end position="104"/>
    </location>
</feature>
<name>A0A8S5P8A9_9CAUD</name>
<evidence type="ECO:0000256" key="1">
    <source>
        <dbReference type="SAM" id="MobiDB-lite"/>
    </source>
</evidence>
<accession>A0A8S5P8A9</accession>
<feature type="compositionally biased region" description="Low complexity" evidence="1">
    <location>
        <begin position="9"/>
        <end position="19"/>
    </location>
</feature>
<feature type="compositionally biased region" description="Low complexity" evidence="1">
    <location>
        <begin position="60"/>
        <end position="80"/>
    </location>
</feature>
<evidence type="ECO:0000313" key="2">
    <source>
        <dbReference type="EMBL" id="DAE02920.1"/>
    </source>
</evidence>
<dbReference type="EMBL" id="BK015355">
    <property type="protein sequence ID" value="DAE02920.1"/>
    <property type="molecule type" value="Genomic_DNA"/>
</dbReference>
<proteinExistence type="predicted"/>
<sequence>MPKATVSTAPQPAAGPAGQSIDAGADTSTIDRAPLDAVKGRGIESVDDLTDALSDGGGSAAATAVTDGGADTDAPDTSAGEAGDTSAQPGEQSDIPMPDGFEEETWGTLTPEARQAVHGMAMAQAQALAQERQASVSVRTERDRQINAAGALLANANQLLQAVTDAEYAGIDWAQLSQTDPASYVQLSRQYAQRREAIQQLGDRVRQAAQAVQAQRQAEYQQGLQTEMATVAPRLKALLGAEFSAPKFAQEAAQYLAGQGIPMDAISRISKGYEVELIAKAMAYDRSASARKMAAKKVAEAPTVEAGGRSVSGEEGAALKRARSILRQNTRSTQALADVLGAL</sequence>
<reference evidence="2" key="1">
    <citation type="journal article" date="2021" name="Proc. Natl. Acad. Sci. U.S.A.">
        <title>A Catalog of Tens of Thousands of Viruses from Human Metagenomes Reveals Hidden Associations with Chronic Diseases.</title>
        <authorList>
            <person name="Tisza M.J."/>
            <person name="Buck C.B."/>
        </authorList>
    </citation>
    <scope>NUCLEOTIDE SEQUENCE</scope>
    <source>
        <strain evidence="2">Ct8Hx23</strain>
    </source>
</reference>
<protein>
    <submittedName>
        <fullName evidence="2">Uncharacterized protein</fullName>
    </submittedName>
</protein>
<organism evidence="2">
    <name type="scientific">Siphoviridae sp. ct8Hx23</name>
    <dbReference type="NCBI Taxonomy" id="2825360"/>
    <lineage>
        <taxon>Viruses</taxon>
        <taxon>Duplodnaviria</taxon>
        <taxon>Heunggongvirae</taxon>
        <taxon>Uroviricota</taxon>
        <taxon>Caudoviricetes</taxon>
    </lineage>
</organism>